<evidence type="ECO:0000313" key="5">
    <source>
        <dbReference type="EMBL" id="MBB5852107.1"/>
    </source>
</evidence>
<evidence type="ECO:0000256" key="1">
    <source>
        <dbReference type="ARBA" id="ARBA00007664"/>
    </source>
</evidence>
<protein>
    <submittedName>
        <fullName evidence="5">Secreted trypsin-like serine protease</fullName>
    </submittedName>
</protein>
<dbReference type="PROSITE" id="PS00134">
    <property type="entry name" value="TRYPSIN_HIS"/>
    <property type="match status" value="1"/>
</dbReference>
<dbReference type="GO" id="GO:0006508">
    <property type="term" value="P:proteolysis"/>
    <property type="evidence" value="ECO:0007669"/>
    <property type="project" value="UniProtKB-KW"/>
</dbReference>
<dbReference type="AlphaFoldDB" id="A0A841AYU1"/>
<gene>
    <name evidence="5" type="ORF">HDA45_002194</name>
</gene>
<dbReference type="InterPro" id="IPR018114">
    <property type="entry name" value="TRYPSIN_HIS"/>
</dbReference>
<proteinExistence type="inferred from homology"/>
<dbReference type="PROSITE" id="PS50240">
    <property type="entry name" value="TRYPSIN_DOM"/>
    <property type="match status" value="1"/>
</dbReference>
<evidence type="ECO:0000259" key="4">
    <source>
        <dbReference type="PROSITE" id="PS50240"/>
    </source>
</evidence>
<keyword evidence="6" id="KW-1185">Reference proteome</keyword>
<feature type="domain" description="Peptidase S1" evidence="4">
    <location>
        <begin position="27"/>
        <end position="255"/>
    </location>
</feature>
<comment type="similarity">
    <text evidence="1">Belongs to the peptidase S1 family.</text>
</comment>
<keyword evidence="5" id="KW-0378">Hydrolase</keyword>
<dbReference type="SMART" id="SM00020">
    <property type="entry name" value="Tryp_SPc"/>
    <property type="match status" value="1"/>
</dbReference>
<evidence type="ECO:0000256" key="3">
    <source>
        <dbReference type="SAM" id="SignalP"/>
    </source>
</evidence>
<organism evidence="5 6">
    <name type="scientific">Amycolatopsis umgeniensis</name>
    <dbReference type="NCBI Taxonomy" id="336628"/>
    <lineage>
        <taxon>Bacteria</taxon>
        <taxon>Bacillati</taxon>
        <taxon>Actinomycetota</taxon>
        <taxon>Actinomycetes</taxon>
        <taxon>Pseudonocardiales</taxon>
        <taxon>Pseudonocardiaceae</taxon>
        <taxon>Amycolatopsis</taxon>
    </lineage>
</organism>
<dbReference type="InterPro" id="IPR009003">
    <property type="entry name" value="Peptidase_S1_PA"/>
</dbReference>
<dbReference type="InterPro" id="IPR043504">
    <property type="entry name" value="Peptidase_S1_PA_chymotrypsin"/>
</dbReference>
<reference evidence="5 6" key="1">
    <citation type="submission" date="2020-08" db="EMBL/GenBank/DDBJ databases">
        <title>Sequencing the genomes of 1000 actinobacteria strains.</title>
        <authorList>
            <person name="Klenk H.-P."/>
        </authorList>
    </citation>
    <scope>NUCLEOTIDE SEQUENCE [LARGE SCALE GENOMIC DNA]</scope>
    <source>
        <strain evidence="5 6">DSM 45272</strain>
    </source>
</reference>
<dbReference type="RefSeq" id="WP_184894326.1">
    <property type="nucleotide sequence ID" value="NZ_JACHMX010000001.1"/>
</dbReference>
<dbReference type="InterPro" id="IPR050430">
    <property type="entry name" value="Peptidase_S1"/>
</dbReference>
<dbReference type="PRINTS" id="PR00722">
    <property type="entry name" value="CHYMOTRYPSIN"/>
</dbReference>
<dbReference type="FunFam" id="2.40.10.10:FF:000068">
    <property type="entry name" value="transmembrane protease serine 2"/>
    <property type="match status" value="1"/>
</dbReference>
<evidence type="ECO:0000256" key="2">
    <source>
        <dbReference type="ARBA" id="ARBA00023157"/>
    </source>
</evidence>
<feature type="signal peptide" evidence="3">
    <location>
        <begin position="1"/>
        <end position="23"/>
    </location>
</feature>
<dbReference type="Pfam" id="PF00089">
    <property type="entry name" value="Trypsin"/>
    <property type="match status" value="1"/>
</dbReference>
<dbReference type="GO" id="GO:0004252">
    <property type="term" value="F:serine-type endopeptidase activity"/>
    <property type="evidence" value="ECO:0007669"/>
    <property type="project" value="InterPro"/>
</dbReference>
<feature type="chain" id="PRO_5032397393" evidence="3">
    <location>
        <begin position="24"/>
        <end position="257"/>
    </location>
</feature>
<dbReference type="Proteomes" id="UP000580861">
    <property type="component" value="Unassembled WGS sequence"/>
</dbReference>
<dbReference type="SUPFAM" id="SSF50494">
    <property type="entry name" value="Trypsin-like serine proteases"/>
    <property type="match status" value="1"/>
</dbReference>
<dbReference type="InterPro" id="IPR001314">
    <property type="entry name" value="Peptidase_S1A"/>
</dbReference>
<sequence length="257" mass="27677">MRHFLIAAIAVLLTLSMAPAASAEEDIQGGTPYDIKLVPWTLSLQTANGTPFCGAVLVDLDIALTAAHCMRNRIPATLRVSAGDSDRTKGDRVAVSSALSHPQNNAESRDFDVAVLRLERKLRPNPRIKVARIADTDRRTGTMLTVVGWGIKHHGGGTPKHLLGIQVPTVDRVDVCQPAYKTKLTERMLCAGTADGHLDTCKGDSGGPATDSHRLLVGLVSFGYRCLYPTKNGSYTVFANLAEPELRAWIRANANGK</sequence>
<dbReference type="PANTHER" id="PTHR24276">
    <property type="entry name" value="POLYSERASE-RELATED"/>
    <property type="match status" value="1"/>
</dbReference>
<keyword evidence="2" id="KW-1015">Disulfide bond</keyword>
<dbReference type="EMBL" id="JACHMX010000001">
    <property type="protein sequence ID" value="MBB5852107.1"/>
    <property type="molecule type" value="Genomic_DNA"/>
</dbReference>
<comment type="caution">
    <text evidence="5">The sequence shown here is derived from an EMBL/GenBank/DDBJ whole genome shotgun (WGS) entry which is preliminary data.</text>
</comment>
<keyword evidence="5" id="KW-0645">Protease</keyword>
<dbReference type="InterPro" id="IPR001254">
    <property type="entry name" value="Trypsin_dom"/>
</dbReference>
<evidence type="ECO:0000313" key="6">
    <source>
        <dbReference type="Proteomes" id="UP000580861"/>
    </source>
</evidence>
<keyword evidence="3" id="KW-0732">Signal</keyword>
<name>A0A841AYU1_9PSEU</name>
<dbReference type="CDD" id="cd00190">
    <property type="entry name" value="Tryp_SPc"/>
    <property type="match status" value="1"/>
</dbReference>
<dbReference type="PANTHER" id="PTHR24276:SF91">
    <property type="entry name" value="AT26814P-RELATED"/>
    <property type="match status" value="1"/>
</dbReference>
<accession>A0A841AYU1</accession>
<dbReference type="Gene3D" id="2.40.10.10">
    <property type="entry name" value="Trypsin-like serine proteases"/>
    <property type="match status" value="1"/>
</dbReference>